<dbReference type="Pfam" id="PF07679">
    <property type="entry name" value="I-set"/>
    <property type="match status" value="1"/>
</dbReference>
<dbReference type="InterPro" id="IPR007110">
    <property type="entry name" value="Ig-like_dom"/>
</dbReference>
<dbReference type="InterPro" id="IPR013098">
    <property type="entry name" value="Ig_I-set"/>
</dbReference>
<sequence>MATNISLLMMQVPGQLQLLELSYKTNNTNITEVKSRSTHTRDDVIKLTSRLDEDLASLSSGLNEKISVIQIPVNITVNEGESAEITCCWTQTTIETSNVKVVWLKNDTKVSAENHLNQTSPSQNCSTLHITHITSEDEGEYVCKVTKDIPILTEGRGNKTILTVIKMYVPTEDEKPLVKDNPKKNPKDETSLDGHFVDSSNESIEQPGEDLESGNKRRNDAEDVKQGERGSVEEEERDTTEKLKTAEKAEDEKDKQEEEKDLVLLLDTEAVMVITGNREESADSLVGSGIVSVL</sequence>
<name>A0A5A9PDB6_9TELE</name>
<reference evidence="4 5" key="1">
    <citation type="journal article" date="2019" name="Mol. Ecol. Resour.">
        <title>Chromosome-level genome assembly of Triplophysa tibetana, a fish adapted to the harsh high-altitude environment of the Tibetan Plateau.</title>
        <authorList>
            <person name="Yang X."/>
            <person name="Liu H."/>
            <person name="Ma Z."/>
            <person name="Zou Y."/>
            <person name="Zou M."/>
            <person name="Mao Y."/>
            <person name="Li X."/>
            <person name="Wang H."/>
            <person name="Chen T."/>
            <person name="Wang W."/>
            <person name="Yang R."/>
        </authorList>
    </citation>
    <scope>NUCLEOTIDE SEQUENCE [LARGE SCALE GENOMIC DNA]</scope>
    <source>
        <strain evidence="4">TTIB1903HZAU</strain>
        <tissue evidence="4">Muscle</tissue>
    </source>
</reference>
<dbReference type="SMART" id="SM00409">
    <property type="entry name" value="IG"/>
    <property type="match status" value="1"/>
</dbReference>
<dbReference type="GO" id="GO:0050853">
    <property type="term" value="P:B cell receptor signaling pathway"/>
    <property type="evidence" value="ECO:0007669"/>
    <property type="project" value="TreeGrafter"/>
</dbReference>
<feature type="compositionally biased region" description="Basic and acidic residues" evidence="2">
    <location>
        <begin position="213"/>
        <end position="232"/>
    </location>
</feature>
<evidence type="ECO:0000313" key="5">
    <source>
        <dbReference type="Proteomes" id="UP000324632"/>
    </source>
</evidence>
<protein>
    <recommendedName>
        <fullName evidence="3">Ig-like domain-containing protein</fullName>
    </recommendedName>
</protein>
<gene>
    <name evidence="4" type="ORF">E1301_Tti019124</name>
</gene>
<dbReference type="InterPro" id="IPR036179">
    <property type="entry name" value="Ig-like_dom_sf"/>
</dbReference>
<dbReference type="SUPFAM" id="SSF48726">
    <property type="entry name" value="Immunoglobulin"/>
    <property type="match status" value="1"/>
</dbReference>
<feature type="domain" description="Ig-like" evidence="3">
    <location>
        <begin position="64"/>
        <end position="163"/>
    </location>
</feature>
<dbReference type="SMART" id="SM00408">
    <property type="entry name" value="IGc2"/>
    <property type="match status" value="1"/>
</dbReference>
<dbReference type="PANTHER" id="PTHR14334">
    <property type="entry name" value="B-CELL ANTIGEN RECEPTOR COMPLEX-ASSOCIATED PROTEIN"/>
    <property type="match status" value="1"/>
</dbReference>
<keyword evidence="5" id="KW-1185">Reference proteome</keyword>
<dbReference type="InterPro" id="IPR013783">
    <property type="entry name" value="Ig-like_fold"/>
</dbReference>
<evidence type="ECO:0000256" key="2">
    <source>
        <dbReference type="SAM" id="MobiDB-lite"/>
    </source>
</evidence>
<feature type="compositionally biased region" description="Basic and acidic residues" evidence="2">
    <location>
        <begin position="175"/>
        <end position="196"/>
    </location>
</feature>
<dbReference type="InterPro" id="IPR003599">
    <property type="entry name" value="Ig_sub"/>
</dbReference>
<dbReference type="InterPro" id="IPR003598">
    <property type="entry name" value="Ig_sub2"/>
</dbReference>
<dbReference type="PROSITE" id="PS50835">
    <property type="entry name" value="IG_LIKE"/>
    <property type="match status" value="1"/>
</dbReference>
<proteinExistence type="predicted"/>
<evidence type="ECO:0000256" key="1">
    <source>
        <dbReference type="ARBA" id="ARBA00023319"/>
    </source>
</evidence>
<accession>A0A5A9PDB6</accession>
<evidence type="ECO:0000313" key="4">
    <source>
        <dbReference type="EMBL" id="KAA0719792.1"/>
    </source>
</evidence>
<keyword evidence="1" id="KW-0393">Immunoglobulin domain</keyword>
<dbReference type="GO" id="GO:0009897">
    <property type="term" value="C:external side of plasma membrane"/>
    <property type="evidence" value="ECO:0007669"/>
    <property type="project" value="TreeGrafter"/>
</dbReference>
<dbReference type="GO" id="GO:0019815">
    <property type="term" value="C:B cell receptor complex"/>
    <property type="evidence" value="ECO:0007669"/>
    <property type="project" value="TreeGrafter"/>
</dbReference>
<dbReference type="EMBL" id="SOYY01000006">
    <property type="protein sequence ID" value="KAA0719792.1"/>
    <property type="molecule type" value="Genomic_DNA"/>
</dbReference>
<dbReference type="CDD" id="cd00099">
    <property type="entry name" value="IgV"/>
    <property type="match status" value="1"/>
</dbReference>
<feature type="region of interest" description="Disordered" evidence="2">
    <location>
        <begin position="175"/>
        <end position="261"/>
    </location>
</feature>
<dbReference type="AlphaFoldDB" id="A0A5A9PDB6"/>
<organism evidence="4 5">
    <name type="scientific">Triplophysa tibetana</name>
    <dbReference type="NCBI Taxonomy" id="1572043"/>
    <lineage>
        <taxon>Eukaryota</taxon>
        <taxon>Metazoa</taxon>
        <taxon>Chordata</taxon>
        <taxon>Craniata</taxon>
        <taxon>Vertebrata</taxon>
        <taxon>Euteleostomi</taxon>
        <taxon>Actinopterygii</taxon>
        <taxon>Neopterygii</taxon>
        <taxon>Teleostei</taxon>
        <taxon>Ostariophysi</taxon>
        <taxon>Cypriniformes</taxon>
        <taxon>Nemacheilidae</taxon>
        <taxon>Triplophysa</taxon>
    </lineage>
</organism>
<dbReference type="GO" id="GO:0030183">
    <property type="term" value="P:B cell differentiation"/>
    <property type="evidence" value="ECO:0007669"/>
    <property type="project" value="TreeGrafter"/>
</dbReference>
<dbReference type="Proteomes" id="UP000324632">
    <property type="component" value="Chromosome 6"/>
</dbReference>
<feature type="compositionally biased region" description="Basic and acidic residues" evidence="2">
    <location>
        <begin position="239"/>
        <end position="261"/>
    </location>
</feature>
<dbReference type="Gene3D" id="2.60.40.10">
    <property type="entry name" value="Immunoglobulins"/>
    <property type="match status" value="1"/>
</dbReference>
<comment type="caution">
    <text evidence="4">The sequence shown here is derived from an EMBL/GenBank/DDBJ whole genome shotgun (WGS) entry which is preliminary data.</text>
</comment>
<evidence type="ECO:0000259" key="3">
    <source>
        <dbReference type="PROSITE" id="PS50835"/>
    </source>
</evidence>